<reference evidence="3" key="1">
    <citation type="submission" date="2024-07" db="EMBL/GenBank/DDBJ databases">
        <title>Two chromosome-level genome assemblies of Korean endemic species Abeliophyllum distichum and Forsythia ovata (Oleaceae).</title>
        <authorList>
            <person name="Jang H."/>
        </authorList>
    </citation>
    <scope>NUCLEOTIDE SEQUENCE [LARGE SCALE GENOMIC DNA]</scope>
</reference>
<proteinExistence type="predicted"/>
<keyword evidence="3" id="KW-1185">Reference proteome</keyword>
<organism evidence="2 3">
    <name type="scientific">Forsythia ovata</name>
    <dbReference type="NCBI Taxonomy" id="205694"/>
    <lineage>
        <taxon>Eukaryota</taxon>
        <taxon>Viridiplantae</taxon>
        <taxon>Streptophyta</taxon>
        <taxon>Embryophyta</taxon>
        <taxon>Tracheophyta</taxon>
        <taxon>Spermatophyta</taxon>
        <taxon>Magnoliopsida</taxon>
        <taxon>eudicotyledons</taxon>
        <taxon>Gunneridae</taxon>
        <taxon>Pentapetalae</taxon>
        <taxon>asterids</taxon>
        <taxon>lamiids</taxon>
        <taxon>Lamiales</taxon>
        <taxon>Oleaceae</taxon>
        <taxon>Forsythieae</taxon>
        <taxon>Forsythia</taxon>
    </lineage>
</organism>
<name>A0ABD1R0S8_9LAMI</name>
<evidence type="ECO:0000313" key="3">
    <source>
        <dbReference type="Proteomes" id="UP001604277"/>
    </source>
</evidence>
<dbReference type="Proteomes" id="UP001604277">
    <property type="component" value="Unassembled WGS sequence"/>
</dbReference>
<protein>
    <submittedName>
        <fullName evidence="2">Uncharacterized protein</fullName>
    </submittedName>
</protein>
<dbReference type="EMBL" id="JBFOLJ010000013">
    <property type="protein sequence ID" value="KAL2482058.1"/>
    <property type="molecule type" value="Genomic_DNA"/>
</dbReference>
<evidence type="ECO:0000256" key="1">
    <source>
        <dbReference type="SAM" id="MobiDB-lite"/>
    </source>
</evidence>
<comment type="caution">
    <text evidence="2">The sequence shown here is derived from an EMBL/GenBank/DDBJ whole genome shotgun (WGS) entry which is preliminary data.</text>
</comment>
<gene>
    <name evidence="2" type="ORF">Fot_43502</name>
</gene>
<dbReference type="AlphaFoldDB" id="A0ABD1R0S8"/>
<evidence type="ECO:0000313" key="2">
    <source>
        <dbReference type="EMBL" id="KAL2482058.1"/>
    </source>
</evidence>
<accession>A0ABD1R0S8</accession>
<feature type="region of interest" description="Disordered" evidence="1">
    <location>
        <begin position="1"/>
        <end position="20"/>
    </location>
</feature>
<sequence length="101" mass="11656">MCSWNSRLTPESRDSTEVLDDSQLRVRCTLHSSPEERKEEYVRLFVSGPRKEDPIFDAYLHKDGADGAAGDEEPDDKFEQVREDDFLRSPVVQDEHDVCIL</sequence>